<keyword evidence="1" id="KW-0802">TPR repeat</keyword>
<reference evidence="2 3" key="1">
    <citation type="submission" date="2020-06" db="EMBL/GenBank/DDBJ databases">
        <authorList>
            <person name="Li R."/>
            <person name="Bekaert M."/>
        </authorList>
    </citation>
    <scope>NUCLEOTIDE SEQUENCE [LARGE SCALE GENOMIC DNA]</scope>
    <source>
        <strain evidence="3">wild</strain>
    </source>
</reference>
<dbReference type="Gene3D" id="3.30.460.90">
    <property type="match status" value="1"/>
</dbReference>
<dbReference type="InterPro" id="IPR011990">
    <property type="entry name" value="TPR-like_helical_dom_sf"/>
</dbReference>
<feature type="repeat" description="TPR" evidence="1">
    <location>
        <begin position="310"/>
        <end position="343"/>
    </location>
</feature>
<dbReference type="Proteomes" id="UP000507470">
    <property type="component" value="Unassembled WGS sequence"/>
</dbReference>
<dbReference type="PROSITE" id="PS50005">
    <property type="entry name" value="TPR"/>
    <property type="match status" value="1"/>
</dbReference>
<evidence type="ECO:0000313" key="3">
    <source>
        <dbReference type="Proteomes" id="UP000507470"/>
    </source>
</evidence>
<keyword evidence="3" id="KW-1185">Reference proteome</keyword>
<sequence>MMNNVKDNLQSNSSCTLITSGSYGEGRIMRDSDLDIMQVCNFAEVCEDTHMYFKPDTTYFEMEAEDTQPCFLRLRLRYFTGRSSFDDFLEKIGEGYYLSSAKFKQQLKDILLSTIHGPCISDKDGLCDLAYCLRSTVQVLPFNLISDNKSSYKQHKTRLSILLQNKHHDVVSGWLMLATLFYGIKQYYIALDILQYSLFKCSPEKLYQGVTVSNTQHELFNLDVFKNMTIAQLCKFMLLNVIDLVSIKPQEIPFEGEGRIYSFPPLVYTHFLLFLCHYHLKNTSKYLDSLRDLQITIEGNYFIGHAYEKYVSYNILGLSFQLSGDKESARRAFKQGLEFKPKNRCG</sequence>
<accession>A0A6J8F0J3</accession>
<dbReference type="AlphaFoldDB" id="A0A6J8F0J3"/>
<evidence type="ECO:0000256" key="1">
    <source>
        <dbReference type="PROSITE-ProRule" id="PRU00339"/>
    </source>
</evidence>
<name>A0A6J8F0J3_MYTCO</name>
<evidence type="ECO:0000313" key="2">
    <source>
        <dbReference type="EMBL" id="CAC5426237.1"/>
    </source>
</evidence>
<dbReference type="EMBL" id="CACVKT020010409">
    <property type="protein sequence ID" value="CAC5426237.1"/>
    <property type="molecule type" value="Genomic_DNA"/>
</dbReference>
<gene>
    <name evidence="2" type="ORF">MCOR_57969</name>
</gene>
<proteinExistence type="predicted"/>
<organism evidence="2 3">
    <name type="scientific">Mytilus coruscus</name>
    <name type="common">Sea mussel</name>
    <dbReference type="NCBI Taxonomy" id="42192"/>
    <lineage>
        <taxon>Eukaryota</taxon>
        <taxon>Metazoa</taxon>
        <taxon>Spiralia</taxon>
        <taxon>Lophotrochozoa</taxon>
        <taxon>Mollusca</taxon>
        <taxon>Bivalvia</taxon>
        <taxon>Autobranchia</taxon>
        <taxon>Pteriomorphia</taxon>
        <taxon>Mytilida</taxon>
        <taxon>Mytiloidea</taxon>
        <taxon>Mytilidae</taxon>
        <taxon>Mytilinae</taxon>
        <taxon>Mytilus</taxon>
    </lineage>
</organism>
<protein>
    <submittedName>
        <fullName evidence="2">Uncharacterized protein</fullName>
    </submittedName>
</protein>
<dbReference type="OrthoDB" id="6120860at2759"/>
<dbReference type="InterPro" id="IPR019734">
    <property type="entry name" value="TPR_rpt"/>
</dbReference>
<dbReference type="SUPFAM" id="SSF48452">
    <property type="entry name" value="TPR-like"/>
    <property type="match status" value="1"/>
</dbReference>